<sequence length="167" mass="19846">MKPQLHFFYIISDKFFEDFPDPYLKENKEENRPNYYCFKSENDEIYWMIPVSSKIEKYKKIVKQYESCGRKCIKVFIIEIAGREMALLIQDMFPVTEEYIVREFTIKNIPLKLLDTSQIKEIEKRAKKVLALLRQGKKLLKTQPNALEIEKALKQKLLNKERGGCKG</sequence>
<dbReference type="NCBIfam" id="NF047359">
    <property type="entry name" value="CptIN"/>
    <property type="match status" value="1"/>
</dbReference>
<proteinExistence type="predicted"/>
<dbReference type="InterPro" id="IPR058108">
    <property type="entry name" value="CptIN-like"/>
</dbReference>
<keyword evidence="2" id="KW-1185">Reference proteome</keyword>
<dbReference type="InterPro" id="IPR053735">
    <property type="entry name" value="Type_III_TA_endoRNase"/>
</dbReference>
<dbReference type="Gene3D" id="3.10.129.130">
    <property type="match status" value="1"/>
</dbReference>
<reference evidence="1 2" key="2">
    <citation type="journal article" date="2011" name="J. Bacteriol.">
        <title>Complete genome sequences for the anaerobic, extremely thermophilic plant biomass-degrading bacteria Caldicellulosiruptor hydrothermalis, Caldicellulosiruptor kristjanssonii, Caldicellulosiruptor kronotskyensis, Caldicellulosiruptor owensenis, and Caldicellulosiruptor lactoaceticus.</title>
        <authorList>
            <person name="Blumer-Schuette S.E."/>
            <person name="Ozdemir I."/>
            <person name="Mistry D."/>
            <person name="Lucas S."/>
            <person name="Lapidus A."/>
            <person name="Cheng J.F."/>
            <person name="Goodwin L.A."/>
            <person name="Pitluck S."/>
            <person name="Land M.L."/>
            <person name="Hauser L.J."/>
            <person name="Woyke T."/>
            <person name="Mikhailova N."/>
            <person name="Pati A."/>
            <person name="Kyrpides N.C."/>
            <person name="Ivanova N."/>
            <person name="Detter J.C."/>
            <person name="Walston-Davenport K."/>
            <person name="Han S."/>
            <person name="Adams M.W."/>
            <person name="Kelly R.M."/>
        </authorList>
    </citation>
    <scope>NUCLEOTIDE SEQUENCE [LARGE SCALE GENOMIC DNA]</scope>
    <source>
        <strain evidence="2">ATCC 700853 / DSM 12137 / I77R1B</strain>
    </source>
</reference>
<dbReference type="KEGG" id="cki:Calkr_0054"/>
<reference key="1">
    <citation type="submission" date="2010-11" db="EMBL/GenBank/DDBJ databases">
        <title>Complete sequence of chromosome of Caldicellulosiruptor kristjanssonii 177R1B.</title>
        <authorList>
            <consortium name="US DOE Joint Genome Institute"/>
            <person name="Lucas S."/>
            <person name="Copeland A."/>
            <person name="Lapidus A."/>
            <person name="Cheng J.-F."/>
            <person name="Bruce D."/>
            <person name="Goodwin L."/>
            <person name="Pitluck S."/>
            <person name="Davenport K."/>
            <person name="Detter J.C."/>
            <person name="Han C."/>
            <person name="Tapia R."/>
            <person name="Land M."/>
            <person name="Hauser L."/>
            <person name="Jeffries C."/>
            <person name="Kyrpides N."/>
            <person name="Ivanova N."/>
            <person name="Mikhailova N."/>
            <person name="Blumer-Schuette S.E."/>
            <person name="Kelly R.M."/>
            <person name="Woyke T."/>
        </authorList>
    </citation>
    <scope>NUCLEOTIDE SEQUENCE</scope>
    <source>
        <strain>177R1B</strain>
    </source>
</reference>
<name>E4S5H1_CALA7</name>
<dbReference type="STRING" id="632335.Calkr_0054"/>
<evidence type="ECO:0000313" key="1">
    <source>
        <dbReference type="EMBL" id="ADQ39632.1"/>
    </source>
</evidence>
<protein>
    <submittedName>
        <fullName evidence="1">Uncharacterized protein</fullName>
    </submittedName>
</protein>
<dbReference type="eggNOG" id="ENOG5032W4D">
    <property type="taxonomic scope" value="Bacteria"/>
</dbReference>
<dbReference type="EMBL" id="CP002326">
    <property type="protein sequence ID" value="ADQ39632.1"/>
    <property type="molecule type" value="Genomic_DNA"/>
</dbReference>
<evidence type="ECO:0000313" key="2">
    <source>
        <dbReference type="Proteomes" id="UP000009256"/>
    </source>
</evidence>
<gene>
    <name evidence="1" type="ordered locus">Calkr_0054</name>
</gene>
<accession>E4S5H1</accession>
<dbReference type="CDD" id="cd17492">
    <property type="entry name" value="toxin_CptN"/>
    <property type="match status" value="1"/>
</dbReference>
<dbReference type="RefSeq" id="WP_013431483.1">
    <property type="nucleotide sequence ID" value="NC_014721.1"/>
</dbReference>
<organism evidence="1 2">
    <name type="scientific">Caldicellulosiruptor acetigenus (strain ATCC 700853 / DSM 12137 / I77R1B)</name>
    <name type="common">Caldicellulosiruptor kristjanssonii</name>
    <dbReference type="NCBI Taxonomy" id="632335"/>
    <lineage>
        <taxon>Bacteria</taxon>
        <taxon>Bacillati</taxon>
        <taxon>Bacillota</taxon>
        <taxon>Bacillota incertae sedis</taxon>
        <taxon>Caldicellulosiruptorales</taxon>
        <taxon>Caldicellulosiruptoraceae</taxon>
        <taxon>Caldicellulosiruptor</taxon>
    </lineage>
</organism>
<dbReference type="Proteomes" id="UP000009256">
    <property type="component" value="Chromosome"/>
</dbReference>
<dbReference type="OrthoDB" id="1682300at2"/>
<dbReference type="HOGENOM" id="CLU_096446_1_0_9"/>
<dbReference type="AlphaFoldDB" id="E4S5H1"/>